<reference evidence="1 2" key="1">
    <citation type="journal article" date="2016" name="PLoS ONE">
        <title>Sequence Assembly of Yarrowia lipolytica Strain W29/CLIB89 Shows Transposable Element Diversity.</title>
        <authorList>
            <person name="Magnan C."/>
            <person name="Yu J."/>
            <person name="Chang I."/>
            <person name="Jahn E."/>
            <person name="Kanomata Y."/>
            <person name="Wu J."/>
            <person name="Zeller M."/>
            <person name="Oakes M."/>
            <person name="Baldi P."/>
            <person name="Sandmeyer S."/>
        </authorList>
    </citation>
    <scope>NUCLEOTIDE SEQUENCE [LARGE SCALE GENOMIC DNA]</scope>
    <source>
        <strain evidence="2">CLIB89(W29)</strain>
    </source>
</reference>
<dbReference type="VEuPathDB" id="FungiDB:YALI1_A18671g"/>
<proteinExistence type="predicted"/>
<accession>A0A1D8N5A9</accession>
<name>A0A1D8N5A9_YARLL</name>
<evidence type="ECO:0000313" key="2">
    <source>
        <dbReference type="Proteomes" id="UP000182444"/>
    </source>
</evidence>
<gene>
    <name evidence="1" type="ORF">YALI1_A18671g</name>
</gene>
<sequence length="86" mass="10219">MIYRESIESQSRVQSRSQSRLTNTLFNSRCLNELVNSLRSFMRRRRTLVACFSRELIPLALHQRRLPRPVMVAKQCIYKPHILMSV</sequence>
<dbReference type="Proteomes" id="UP000182444">
    <property type="component" value="Chromosome 1A"/>
</dbReference>
<organism evidence="1 2">
    <name type="scientific">Yarrowia lipolytica</name>
    <name type="common">Candida lipolytica</name>
    <dbReference type="NCBI Taxonomy" id="4952"/>
    <lineage>
        <taxon>Eukaryota</taxon>
        <taxon>Fungi</taxon>
        <taxon>Dikarya</taxon>
        <taxon>Ascomycota</taxon>
        <taxon>Saccharomycotina</taxon>
        <taxon>Dipodascomycetes</taxon>
        <taxon>Dipodascales</taxon>
        <taxon>Dipodascales incertae sedis</taxon>
        <taxon>Yarrowia</taxon>
    </lineage>
</organism>
<dbReference type="AlphaFoldDB" id="A0A1D8N5A9"/>
<evidence type="ECO:0000313" key="1">
    <source>
        <dbReference type="EMBL" id="AOW00820.1"/>
    </source>
</evidence>
<protein>
    <submittedName>
        <fullName evidence="1">Uncharacterized protein</fullName>
    </submittedName>
</protein>
<dbReference type="GeneID" id="94582525"/>
<dbReference type="EMBL" id="CP017553">
    <property type="protein sequence ID" value="AOW00820.1"/>
    <property type="molecule type" value="Genomic_DNA"/>
</dbReference>
<dbReference type="RefSeq" id="XP_068137961.1">
    <property type="nucleotide sequence ID" value="XM_068281860.1"/>
</dbReference>